<dbReference type="InterPro" id="IPR045340">
    <property type="entry name" value="DUF6533"/>
</dbReference>
<feature type="domain" description="DUF6533" evidence="3">
    <location>
        <begin position="31"/>
        <end position="75"/>
    </location>
</feature>
<evidence type="ECO:0000313" key="4">
    <source>
        <dbReference type="EMBL" id="KAJ7226881.1"/>
    </source>
</evidence>
<keyword evidence="2" id="KW-0472">Membrane</keyword>
<dbReference type="EMBL" id="JARJCW010000003">
    <property type="protein sequence ID" value="KAJ7226881.1"/>
    <property type="molecule type" value="Genomic_DNA"/>
</dbReference>
<dbReference type="Proteomes" id="UP001219525">
    <property type="component" value="Unassembled WGS sequence"/>
</dbReference>
<evidence type="ECO:0000256" key="2">
    <source>
        <dbReference type="SAM" id="Phobius"/>
    </source>
</evidence>
<evidence type="ECO:0000313" key="5">
    <source>
        <dbReference type="Proteomes" id="UP001219525"/>
    </source>
</evidence>
<proteinExistence type="predicted"/>
<feature type="transmembrane region" description="Helical" evidence="2">
    <location>
        <begin position="144"/>
        <end position="165"/>
    </location>
</feature>
<comment type="caution">
    <text evidence="4">The sequence shown here is derived from an EMBL/GenBank/DDBJ whole genome shotgun (WGS) entry which is preliminary data.</text>
</comment>
<protein>
    <recommendedName>
        <fullName evidence="3">DUF6533 domain-containing protein</fullName>
    </recommendedName>
</protein>
<reference evidence="4" key="1">
    <citation type="submission" date="2023-03" db="EMBL/GenBank/DDBJ databases">
        <title>Massive genome expansion in bonnet fungi (Mycena s.s.) driven by repeated elements and novel gene families across ecological guilds.</title>
        <authorList>
            <consortium name="Lawrence Berkeley National Laboratory"/>
            <person name="Harder C.B."/>
            <person name="Miyauchi S."/>
            <person name="Viragh M."/>
            <person name="Kuo A."/>
            <person name="Thoen E."/>
            <person name="Andreopoulos B."/>
            <person name="Lu D."/>
            <person name="Skrede I."/>
            <person name="Drula E."/>
            <person name="Henrissat B."/>
            <person name="Morin E."/>
            <person name="Kohler A."/>
            <person name="Barry K."/>
            <person name="LaButti K."/>
            <person name="Morin E."/>
            <person name="Salamov A."/>
            <person name="Lipzen A."/>
            <person name="Mereny Z."/>
            <person name="Hegedus B."/>
            <person name="Baldrian P."/>
            <person name="Stursova M."/>
            <person name="Weitz H."/>
            <person name="Taylor A."/>
            <person name="Grigoriev I.V."/>
            <person name="Nagy L.G."/>
            <person name="Martin F."/>
            <person name="Kauserud H."/>
        </authorList>
    </citation>
    <scope>NUCLEOTIDE SEQUENCE</scope>
    <source>
        <strain evidence="4">9144</strain>
    </source>
</reference>
<evidence type="ECO:0000256" key="1">
    <source>
        <dbReference type="SAM" id="MobiDB-lite"/>
    </source>
</evidence>
<gene>
    <name evidence="4" type="ORF">GGX14DRAFT_627355</name>
</gene>
<evidence type="ECO:0000259" key="3">
    <source>
        <dbReference type="Pfam" id="PF20151"/>
    </source>
</evidence>
<dbReference type="AlphaFoldDB" id="A0AAD6YR05"/>
<feature type="region of interest" description="Disordered" evidence="1">
    <location>
        <begin position="278"/>
        <end position="302"/>
    </location>
</feature>
<keyword evidence="5" id="KW-1185">Reference proteome</keyword>
<keyword evidence="2" id="KW-1133">Transmembrane helix</keyword>
<keyword evidence="2" id="KW-0812">Transmembrane</keyword>
<sequence length="302" mass="33544">MSASTPSPTALADALQQIYAGMADTRMTNSAQISSIAFLLYDILLKFDQEYDYIWRSRWSSVKCLYLFARYYGVLYNMQATFRASLVSVAHDIHIPEAFSSVIIATLLEAYSCIKSGSEIAASVFAAPLGLPWPGCFAFPNVKFALVSWIPTAIVATVFFFMTLFSLFQGPWQPSDFKSLKRISPLLVSFVKDGVVFFFFILATLLSNMFMVTLFKNAMASFLDGWLIAVYSYAASRLVLNLREASHLDPQESVTLHSTSRATRSVAFRAGDVYSSSTEVESEDAFELGDRDAERGRGRGHG</sequence>
<name>A0AAD6YR05_9AGAR</name>
<feature type="transmembrane region" description="Helical" evidence="2">
    <location>
        <begin position="186"/>
        <end position="206"/>
    </location>
</feature>
<feature type="compositionally biased region" description="Basic and acidic residues" evidence="1">
    <location>
        <begin position="288"/>
        <end position="302"/>
    </location>
</feature>
<organism evidence="4 5">
    <name type="scientific">Mycena pura</name>
    <dbReference type="NCBI Taxonomy" id="153505"/>
    <lineage>
        <taxon>Eukaryota</taxon>
        <taxon>Fungi</taxon>
        <taxon>Dikarya</taxon>
        <taxon>Basidiomycota</taxon>
        <taxon>Agaricomycotina</taxon>
        <taxon>Agaricomycetes</taxon>
        <taxon>Agaricomycetidae</taxon>
        <taxon>Agaricales</taxon>
        <taxon>Marasmiineae</taxon>
        <taxon>Mycenaceae</taxon>
        <taxon>Mycena</taxon>
    </lineage>
</organism>
<dbReference type="Pfam" id="PF20151">
    <property type="entry name" value="DUF6533"/>
    <property type="match status" value="1"/>
</dbReference>
<accession>A0AAD6YR05</accession>